<accession>A0A1N6JP92</accession>
<evidence type="ECO:0000313" key="2">
    <source>
        <dbReference type="EMBL" id="SIO45846.1"/>
    </source>
</evidence>
<dbReference type="EMBL" id="FSRM01000002">
    <property type="protein sequence ID" value="SIO45846.1"/>
    <property type="molecule type" value="Genomic_DNA"/>
</dbReference>
<dbReference type="AlphaFoldDB" id="A0A1N6JP92"/>
<feature type="transmembrane region" description="Helical" evidence="1">
    <location>
        <begin position="12"/>
        <end position="31"/>
    </location>
</feature>
<proteinExistence type="predicted"/>
<evidence type="ECO:0000256" key="1">
    <source>
        <dbReference type="SAM" id="Phobius"/>
    </source>
</evidence>
<reference evidence="2 3" key="1">
    <citation type="submission" date="2016-11" db="EMBL/GenBank/DDBJ databases">
        <authorList>
            <person name="Jaros S."/>
            <person name="Januszkiewicz K."/>
            <person name="Wedrychowicz H."/>
        </authorList>
    </citation>
    <scope>NUCLEOTIDE SEQUENCE [LARGE SCALE GENOMIC DNA]</scope>
    <source>
        <strain evidence="2 3">GAS86</strain>
    </source>
</reference>
<protein>
    <submittedName>
        <fullName evidence="2">Uncharacterized protein</fullName>
    </submittedName>
</protein>
<name>A0A1N6JP92_9BURK</name>
<feature type="transmembrane region" description="Helical" evidence="1">
    <location>
        <begin position="37"/>
        <end position="59"/>
    </location>
</feature>
<keyword evidence="1" id="KW-1133">Transmembrane helix</keyword>
<evidence type="ECO:0000313" key="3">
    <source>
        <dbReference type="Proteomes" id="UP000184693"/>
    </source>
</evidence>
<keyword evidence="1" id="KW-0812">Transmembrane</keyword>
<sequence length="72" mass="7801">MPTVKQAIAKRFIKAYLSLAAMIAFVLAVSLSRGAGWGVLVVGMPLFLTFFAGITYQLVVEIRSGMRKAPPE</sequence>
<dbReference type="OrthoDB" id="9115081at2"/>
<keyword evidence="1" id="KW-0472">Membrane</keyword>
<gene>
    <name evidence="2" type="ORF">SAMN05444168_4716</name>
</gene>
<dbReference type="Proteomes" id="UP000184693">
    <property type="component" value="Unassembled WGS sequence"/>
</dbReference>
<organism evidence="2 3">
    <name type="scientific">Paraburkholderia phenazinium</name>
    <dbReference type="NCBI Taxonomy" id="60549"/>
    <lineage>
        <taxon>Bacteria</taxon>
        <taxon>Pseudomonadati</taxon>
        <taxon>Pseudomonadota</taxon>
        <taxon>Betaproteobacteria</taxon>
        <taxon>Burkholderiales</taxon>
        <taxon>Burkholderiaceae</taxon>
        <taxon>Paraburkholderia</taxon>
    </lineage>
</organism>